<evidence type="ECO:0000259" key="3">
    <source>
        <dbReference type="PROSITE" id="PS50110"/>
    </source>
</evidence>
<name>A0ABR8D9W1_9NOST</name>
<sequence length="123" mass="13922">MIKILIIEDHEDIRTNIKEILVAENFEIVDTNDGEAGIELIQREIPDLIICDVTLPKLNGYQVVSWARANPATEAIPFIFMTGKGSQDDILQARELGANDYLIKPFTRAELLKAITSRLEKRE</sequence>
<dbReference type="PANTHER" id="PTHR44591:SF3">
    <property type="entry name" value="RESPONSE REGULATORY DOMAIN-CONTAINING PROTEIN"/>
    <property type="match status" value="1"/>
</dbReference>
<accession>A0ABR8D9W1</accession>
<evidence type="ECO:0000256" key="1">
    <source>
        <dbReference type="ARBA" id="ARBA00022553"/>
    </source>
</evidence>
<dbReference type="RefSeq" id="WP_190477160.1">
    <property type="nucleotide sequence ID" value="NZ_JACJSG010000042.1"/>
</dbReference>
<keyword evidence="1 2" id="KW-0597">Phosphoprotein</keyword>
<proteinExistence type="predicted"/>
<dbReference type="InterPro" id="IPR050595">
    <property type="entry name" value="Bact_response_regulator"/>
</dbReference>
<keyword evidence="5" id="KW-1185">Reference proteome</keyword>
<dbReference type="PANTHER" id="PTHR44591">
    <property type="entry name" value="STRESS RESPONSE REGULATOR PROTEIN 1"/>
    <property type="match status" value="1"/>
</dbReference>
<dbReference type="PROSITE" id="PS50110">
    <property type="entry name" value="RESPONSE_REGULATORY"/>
    <property type="match status" value="1"/>
</dbReference>
<evidence type="ECO:0000256" key="2">
    <source>
        <dbReference type="PROSITE-ProRule" id="PRU00169"/>
    </source>
</evidence>
<protein>
    <submittedName>
        <fullName evidence="4">Response regulator</fullName>
    </submittedName>
</protein>
<dbReference type="Pfam" id="PF00072">
    <property type="entry name" value="Response_reg"/>
    <property type="match status" value="1"/>
</dbReference>
<dbReference type="EMBL" id="JACJSG010000042">
    <property type="protein sequence ID" value="MBD2503909.1"/>
    <property type="molecule type" value="Genomic_DNA"/>
</dbReference>
<evidence type="ECO:0000313" key="4">
    <source>
        <dbReference type="EMBL" id="MBD2503909.1"/>
    </source>
</evidence>
<feature type="domain" description="Response regulatory" evidence="3">
    <location>
        <begin position="3"/>
        <end position="119"/>
    </location>
</feature>
<dbReference type="SMART" id="SM00448">
    <property type="entry name" value="REC"/>
    <property type="match status" value="1"/>
</dbReference>
<feature type="modified residue" description="4-aspartylphosphate" evidence="2">
    <location>
        <position position="52"/>
    </location>
</feature>
<dbReference type="InterPro" id="IPR011006">
    <property type="entry name" value="CheY-like_superfamily"/>
</dbReference>
<dbReference type="CDD" id="cd17574">
    <property type="entry name" value="REC_OmpR"/>
    <property type="match status" value="1"/>
</dbReference>
<reference evidence="4 5" key="1">
    <citation type="journal article" date="2020" name="ISME J.">
        <title>Comparative genomics reveals insights into cyanobacterial evolution and habitat adaptation.</title>
        <authorList>
            <person name="Chen M.Y."/>
            <person name="Teng W.K."/>
            <person name="Zhao L."/>
            <person name="Hu C.X."/>
            <person name="Zhou Y.K."/>
            <person name="Han B.P."/>
            <person name="Song L.R."/>
            <person name="Shu W.S."/>
        </authorList>
    </citation>
    <scope>NUCLEOTIDE SEQUENCE [LARGE SCALE GENOMIC DNA]</scope>
    <source>
        <strain evidence="4 5">FACHB-119</strain>
    </source>
</reference>
<dbReference type="SUPFAM" id="SSF52172">
    <property type="entry name" value="CheY-like"/>
    <property type="match status" value="1"/>
</dbReference>
<evidence type="ECO:0000313" key="5">
    <source>
        <dbReference type="Proteomes" id="UP000661112"/>
    </source>
</evidence>
<comment type="caution">
    <text evidence="4">The sequence shown here is derived from an EMBL/GenBank/DDBJ whole genome shotgun (WGS) entry which is preliminary data.</text>
</comment>
<dbReference type="InterPro" id="IPR001789">
    <property type="entry name" value="Sig_transdc_resp-reg_receiver"/>
</dbReference>
<dbReference type="Gene3D" id="3.40.50.2300">
    <property type="match status" value="1"/>
</dbReference>
<organism evidence="4 5">
    <name type="scientific">Anabaena azotica FACHB-119</name>
    <dbReference type="NCBI Taxonomy" id="947527"/>
    <lineage>
        <taxon>Bacteria</taxon>
        <taxon>Bacillati</taxon>
        <taxon>Cyanobacteriota</taxon>
        <taxon>Cyanophyceae</taxon>
        <taxon>Nostocales</taxon>
        <taxon>Nostocaceae</taxon>
        <taxon>Anabaena</taxon>
        <taxon>Anabaena azotica</taxon>
    </lineage>
</organism>
<gene>
    <name evidence="4" type="ORF">H6G83_25435</name>
</gene>
<dbReference type="Proteomes" id="UP000661112">
    <property type="component" value="Unassembled WGS sequence"/>
</dbReference>